<evidence type="ECO:0000313" key="1">
    <source>
        <dbReference type="EMBL" id="MPM71272.1"/>
    </source>
</evidence>
<comment type="caution">
    <text evidence="1">The sequence shown here is derived from an EMBL/GenBank/DDBJ whole genome shotgun (WGS) entry which is preliminary data.</text>
</comment>
<name>A0A645C0Y4_9ZZZZ</name>
<accession>A0A645C0Y4</accession>
<dbReference type="EMBL" id="VSSQ01023999">
    <property type="protein sequence ID" value="MPM71272.1"/>
    <property type="molecule type" value="Genomic_DNA"/>
</dbReference>
<dbReference type="AlphaFoldDB" id="A0A645C0Y4"/>
<organism evidence="1">
    <name type="scientific">bioreactor metagenome</name>
    <dbReference type="NCBI Taxonomy" id="1076179"/>
    <lineage>
        <taxon>unclassified sequences</taxon>
        <taxon>metagenomes</taxon>
        <taxon>ecological metagenomes</taxon>
    </lineage>
</organism>
<dbReference type="AntiFam" id="ANF00095">
    <property type="entry name" value="Shadow ORF (opposite ABC transporters)"/>
</dbReference>
<protein>
    <submittedName>
        <fullName evidence="1">Uncharacterized protein</fullName>
    </submittedName>
</protein>
<gene>
    <name evidence="1" type="ORF">SDC9_118236</name>
</gene>
<proteinExistence type="predicted"/>
<sequence length="254" mass="29794">MLHGKHFFADLHVRLGEEFLDFAPDHRFDQLRRGNFGYGIGTDIVRVAEDRHAGREAIHVLQAVRDENNRFSVVTQFFADAVEFFRFAARQRRRRFVHDDDARVHREGFCNLDHLLLRNGQGAHQRLRRKLRIQAFEQCVRALVHLFPLDHAALDGLVTHKDIFRNAQVRIARHVLIDRGNARALRVQRGFELHLFAVEEHRAVLGMMNARDNLDKRRLARAVFAHQRVNLARLELKIHAVQRFHARENLRDVA</sequence>
<reference evidence="1" key="1">
    <citation type="submission" date="2019-08" db="EMBL/GenBank/DDBJ databases">
        <authorList>
            <person name="Kucharzyk K."/>
            <person name="Murdoch R.W."/>
            <person name="Higgins S."/>
            <person name="Loffler F."/>
        </authorList>
    </citation>
    <scope>NUCLEOTIDE SEQUENCE</scope>
</reference>